<evidence type="ECO:0000256" key="2">
    <source>
        <dbReference type="ARBA" id="ARBA00022643"/>
    </source>
</evidence>
<dbReference type="RefSeq" id="WP_150568461.1">
    <property type="nucleotide sequence ID" value="NZ_CABPSD010000018.1"/>
</dbReference>
<dbReference type="InterPro" id="IPR029039">
    <property type="entry name" value="Flavoprotein-like_sf"/>
</dbReference>
<evidence type="ECO:0000259" key="7">
    <source>
        <dbReference type="Pfam" id="PF02525"/>
    </source>
</evidence>
<dbReference type="EC" id="1.6.5.-" evidence="6"/>
<evidence type="ECO:0000256" key="6">
    <source>
        <dbReference type="HAMAP-Rule" id="MF_01216"/>
    </source>
</evidence>
<protein>
    <recommendedName>
        <fullName evidence="6">FMN dependent NADH:quinone oxidoreductase</fullName>
        <ecNumber evidence="6">1.6.5.-</ecNumber>
    </recommendedName>
    <alternativeName>
        <fullName evidence="6">Azo-dye reductase</fullName>
    </alternativeName>
    <alternativeName>
        <fullName evidence="6">FMN-dependent NADH-azo compound oxidoreductase</fullName>
    </alternativeName>
    <alternativeName>
        <fullName evidence="6">FMN-dependent NADH-azoreductase</fullName>
        <ecNumber evidence="6">1.7.1.17</ecNumber>
    </alternativeName>
</protein>
<accession>A0A5E4Y9T6</accession>
<keyword evidence="3 6" id="KW-0560">Oxidoreductase</keyword>
<proteinExistence type="inferred from homology"/>
<feature type="domain" description="Flavodoxin-like fold" evidence="7">
    <location>
        <begin position="1"/>
        <end position="190"/>
    </location>
</feature>
<dbReference type="InterPro" id="IPR050104">
    <property type="entry name" value="FMN-dep_NADH:Q_OxRdtase_AzoR1"/>
</dbReference>
<organism evidence="8 9">
    <name type="scientific">Pandoraea morbifera</name>
    <dbReference type="NCBI Taxonomy" id="2508300"/>
    <lineage>
        <taxon>Bacteria</taxon>
        <taxon>Pseudomonadati</taxon>
        <taxon>Pseudomonadota</taxon>
        <taxon>Betaproteobacteria</taxon>
        <taxon>Burkholderiales</taxon>
        <taxon>Burkholderiaceae</taxon>
        <taxon>Pandoraea</taxon>
    </lineage>
</organism>
<keyword evidence="1 6" id="KW-0285">Flavoprotein</keyword>
<reference evidence="8 9" key="1">
    <citation type="submission" date="2019-08" db="EMBL/GenBank/DDBJ databases">
        <authorList>
            <person name="Peeters C."/>
        </authorList>
    </citation>
    <scope>NUCLEOTIDE SEQUENCE [LARGE SCALE GENOMIC DNA]</scope>
    <source>
        <strain evidence="8 9">LMG 31116</strain>
    </source>
</reference>
<comment type="catalytic activity">
    <reaction evidence="6">
        <text>2 a quinone + NADH + H(+) = 2 a 1,4-benzosemiquinone + NAD(+)</text>
        <dbReference type="Rhea" id="RHEA:65952"/>
        <dbReference type="ChEBI" id="CHEBI:15378"/>
        <dbReference type="ChEBI" id="CHEBI:57540"/>
        <dbReference type="ChEBI" id="CHEBI:57945"/>
        <dbReference type="ChEBI" id="CHEBI:132124"/>
        <dbReference type="ChEBI" id="CHEBI:134225"/>
    </reaction>
</comment>
<feature type="binding site" evidence="6">
    <location>
        <begin position="14"/>
        <end position="16"/>
    </location>
    <ligand>
        <name>FMN</name>
        <dbReference type="ChEBI" id="CHEBI:58210"/>
    </ligand>
</feature>
<dbReference type="PANTHER" id="PTHR43741">
    <property type="entry name" value="FMN-DEPENDENT NADH-AZOREDUCTASE 1"/>
    <property type="match status" value="1"/>
</dbReference>
<dbReference type="Pfam" id="PF02525">
    <property type="entry name" value="Flavodoxin_2"/>
    <property type="match status" value="1"/>
</dbReference>
<comment type="cofactor">
    <cofactor evidence="6">
        <name>FMN</name>
        <dbReference type="ChEBI" id="CHEBI:58210"/>
    </cofactor>
    <text evidence="6">Binds 1 FMN per subunit.</text>
</comment>
<gene>
    <name evidence="6" type="primary">azoR</name>
    <name evidence="8" type="ORF">PMO31116_04327</name>
</gene>
<comment type="subunit">
    <text evidence="6">Homodimer.</text>
</comment>
<evidence type="ECO:0000313" key="9">
    <source>
        <dbReference type="Proteomes" id="UP000368474"/>
    </source>
</evidence>
<name>A0A5E4Y9T6_9BURK</name>
<evidence type="ECO:0000256" key="1">
    <source>
        <dbReference type="ARBA" id="ARBA00022630"/>
    </source>
</evidence>
<dbReference type="GO" id="GO:0010181">
    <property type="term" value="F:FMN binding"/>
    <property type="evidence" value="ECO:0007669"/>
    <property type="project" value="UniProtKB-UniRule"/>
</dbReference>
<comment type="function">
    <text evidence="6">Quinone reductase that provides resistance to thiol-specific stress caused by electrophilic quinones.</text>
</comment>
<comment type="caution">
    <text evidence="6">Lacks conserved residue(s) required for the propagation of feature annotation.</text>
</comment>
<dbReference type="InterPro" id="IPR023048">
    <property type="entry name" value="NADH:quinone_OxRdtase_FMN_depd"/>
</dbReference>
<dbReference type="GO" id="GO:0009055">
    <property type="term" value="F:electron transfer activity"/>
    <property type="evidence" value="ECO:0007669"/>
    <property type="project" value="UniProtKB-UniRule"/>
</dbReference>
<comment type="similarity">
    <text evidence="6">Belongs to the azoreductase type 1 family.</text>
</comment>
<evidence type="ECO:0000256" key="3">
    <source>
        <dbReference type="ARBA" id="ARBA00023002"/>
    </source>
</evidence>
<comment type="catalytic activity">
    <reaction evidence="5">
        <text>N,N-dimethyl-1,4-phenylenediamine + anthranilate + 2 NAD(+) = 2-(4-dimethylaminophenyl)diazenylbenzoate + 2 NADH + 2 H(+)</text>
        <dbReference type="Rhea" id="RHEA:55872"/>
        <dbReference type="ChEBI" id="CHEBI:15378"/>
        <dbReference type="ChEBI" id="CHEBI:15783"/>
        <dbReference type="ChEBI" id="CHEBI:16567"/>
        <dbReference type="ChEBI" id="CHEBI:57540"/>
        <dbReference type="ChEBI" id="CHEBI:57945"/>
        <dbReference type="ChEBI" id="CHEBI:71579"/>
        <dbReference type="EC" id="1.7.1.17"/>
    </reaction>
    <physiologicalReaction direction="right-to-left" evidence="5">
        <dbReference type="Rhea" id="RHEA:55874"/>
    </physiologicalReaction>
</comment>
<dbReference type="Proteomes" id="UP000368474">
    <property type="component" value="Unassembled WGS sequence"/>
</dbReference>
<dbReference type="EC" id="1.7.1.17" evidence="6"/>
<feature type="binding site" evidence="6">
    <location>
        <position position="9"/>
    </location>
    <ligand>
        <name>FMN</name>
        <dbReference type="ChEBI" id="CHEBI:58210"/>
    </ligand>
</feature>
<evidence type="ECO:0000256" key="4">
    <source>
        <dbReference type="ARBA" id="ARBA00023027"/>
    </source>
</evidence>
<comment type="function">
    <text evidence="6">Also exhibits azoreductase activity. Catalyzes the reductive cleavage of the azo bond in aromatic azo compounds to the corresponding amines.</text>
</comment>
<dbReference type="EMBL" id="CABPSD010000018">
    <property type="protein sequence ID" value="VVE45218.1"/>
    <property type="molecule type" value="Genomic_DNA"/>
</dbReference>
<keyword evidence="9" id="KW-1185">Reference proteome</keyword>
<keyword evidence="4 6" id="KW-0520">NAD</keyword>
<dbReference type="Gene3D" id="3.40.50.360">
    <property type="match status" value="1"/>
</dbReference>
<evidence type="ECO:0000313" key="8">
    <source>
        <dbReference type="EMBL" id="VVE45218.1"/>
    </source>
</evidence>
<dbReference type="SUPFAM" id="SSF52218">
    <property type="entry name" value="Flavoproteins"/>
    <property type="match status" value="1"/>
</dbReference>
<evidence type="ECO:0000256" key="5">
    <source>
        <dbReference type="ARBA" id="ARBA00048542"/>
    </source>
</evidence>
<sequence>MKILHIDCSPRDVSHSRKMSAEIVMRLIALAPGASVIRRDLGRDPVPHADAGYANALSSPASLDAGQALTATQRSELLIREVEDADALVIGTPVNNFTVPSNLKAWIDQVLRVRRTIGTTPTGEKIGLLQDKPVYIGIASGGVFTGEHAKQPDFLTPYLRAAFACIGLKSLRFLAIQGTAFRDDEQLRAERIALVASLDMAGVT</sequence>
<dbReference type="GO" id="GO:0016655">
    <property type="term" value="F:oxidoreductase activity, acting on NAD(P)H, quinone or similar compound as acceptor"/>
    <property type="evidence" value="ECO:0007669"/>
    <property type="project" value="InterPro"/>
</dbReference>
<dbReference type="PANTHER" id="PTHR43741:SF4">
    <property type="entry name" value="FMN-DEPENDENT NADH:QUINONE OXIDOREDUCTASE"/>
    <property type="match status" value="1"/>
</dbReference>
<dbReference type="GO" id="GO:0016652">
    <property type="term" value="F:oxidoreductase activity, acting on NAD(P)H as acceptor"/>
    <property type="evidence" value="ECO:0007669"/>
    <property type="project" value="UniProtKB-UniRule"/>
</dbReference>
<dbReference type="InterPro" id="IPR003680">
    <property type="entry name" value="Flavodoxin_fold"/>
</dbReference>
<dbReference type="HAMAP" id="MF_01216">
    <property type="entry name" value="Azoreductase_type1"/>
    <property type="match status" value="1"/>
</dbReference>
<dbReference type="AlphaFoldDB" id="A0A5E4Y9T6"/>
<keyword evidence="2 6" id="KW-0288">FMN</keyword>